<dbReference type="GO" id="GO:0005975">
    <property type="term" value="P:carbohydrate metabolic process"/>
    <property type="evidence" value="ECO:0007669"/>
    <property type="project" value="InterPro"/>
</dbReference>
<evidence type="ECO:0000313" key="5">
    <source>
        <dbReference type="Proteomes" id="UP001431572"/>
    </source>
</evidence>
<dbReference type="SUPFAM" id="SSF48208">
    <property type="entry name" value="Six-hairpin glycosidases"/>
    <property type="match status" value="1"/>
</dbReference>
<dbReference type="Proteomes" id="UP001431572">
    <property type="component" value="Chromosome 1"/>
</dbReference>
<dbReference type="EMBL" id="JACATZ010000001">
    <property type="protein sequence ID" value="NWJ45091.1"/>
    <property type="molecule type" value="Genomic_DNA"/>
</dbReference>
<dbReference type="AlphaFoldDB" id="A0A8T7M0V5"/>
<organism evidence="2 4">
    <name type="scientific">Candidatus Chlorohelix allophototropha</name>
    <dbReference type="NCBI Taxonomy" id="3003348"/>
    <lineage>
        <taxon>Bacteria</taxon>
        <taxon>Bacillati</taxon>
        <taxon>Chloroflexota</taxon>
        <taxon>Chloroflexia</taxon>
        <taxon>Candidatus Chloroheliales</taxon>
        <taxon>Candidatus Chloroheliaceae</taxon>
        <taxon>Candidatus Chlorohelix</taxon>
    </lineage>
</organism>
<gene>
    <name evidence="2" type="ORF">HXX08_04345</name>
    <name evidence="3" type="ORF">OZ401_000217</name>
</gene>
<evidence type="ECO:0000313" key="2">
    <source>
        <dbReference type="EMBL" id="NWJ45091.1"/>
    </source>
</evidence>
<keyword evidence="5" id="KW-1185">Reference proteome</keyword>
<dbReference type="RefSeq" id="WP_341468865.1">
    <property type="nucleotide sequence ID" value="NZ_CP128399.1"/>
</dbReference>
<proteinExistence type="predicted"/>
<accession>A0A8T7M0V5</accession>
<sequence>MFPQDEYTPHGYLDNPAHAWKIPGPGGVLRSRPAIGMGWHYPSYAAAYNRKFVYTCHLQIGLALEDGTILLDSSDFKRGGVRLKSSYHSKNIMRFDFQVGEISGSAGFYVGDPAGGNALLCDFSIRNLSSVRRKIGVLALLDYERNLGQGFTWESGIYARSYENPDYAGENSRVLAGHTLGVYQEGTQFHLAVASLDSENALPVSNYTNLSDFEAVREALSKGKSATASSNPRISFSRIELDLPLSENGHSPAKRLLLAVGRGESEKQAIDIISPLLADNGHAAHEIAEHYRKEDGDFWGNAPKLGGDWSPYLRRGVIYDVETLRSLVRRPAGIYRYRWDAMQLQVPRVVLAEAALDMLILSYADPETAKEVLLGTFADSPEPNIPCSREDGSYNMIAADGTPCGTAPEWCFPFHCIDLVYLKTGDHKWLAQLYPYLEDYIGFWITQRLDTQGRPFYMCSWEAGQDNSPRFGIKDDPSGGGALTRHIYPVDLQAALAQACRLLAQWGVELGQDSSRWQALGDSFALATQRMFHNGWFHDFDTRQNRFTEVLDTMQLAPLLCRAATAEQVQALYPMLANPPKHGQVFHPLMWPSVAFCLIEACHQSGRADLAARHSWNIIAPVYRWLDSDPTNVDVDSGGLPGNAREYWTQVVAPNAEPPIGGGGAEVYGWGCLTSMLLFRYIIGFVEEAHGFRLTPNLPPELLQAGKTYRVSLLRCRNARVALSYTVADKLEIAFEIYCERAAAITIKDGSGTLLYDSPQAIYHTFRLILTNASSLDVSII</sequence>
<dbReference type="InterPro" id="IPR054491">
    <property type="entry name" value="MGH1-like_GH"/>
</dbReference>
<dbReference type="Proteomes" id="UP000521676">
    <property type="component" value="Unassembled WGS sequence"/>
</dbReference>
<dbReference type="Gene3D" id="1.50.10.10">
    <property type="match status" value="1"/>
</dbReference>
<reference evidence="2 4" key="1">
    <citation type="submission" date="2020-06" db="EMBL/GenBank/DDBJ databases">
        <title>Anoxygenic phototrophic Chloroflexota member uses a Type I reaction center.</title>
        <authorList>
            <person name="Tsuji J.M."/>
            <person name="Shaw N.A."/>
            <person name="Nagashima S."/>
            <person name="Venkiteswaran J."/>
            <person name="Schiff S.L."/>
            <person name="Hanada S."/>
            <person name="Tank M."/>
            <person name="Neufeld J.D."/>
        </authorList>
    </citation>
    <scope>NUCLEOTIDE SEQUENCE [LARGE SCALE GENOMIC DNA]</scope>
    <source>
        <strain evidence="2">L227-S17</strain>
    </source>
</reference>
<feature type="domain" description="Mannosylglycerate hydrolase MGH1-like glycoside hydrolase" evidence="1">
    <location>
        <begin position="417"/>
        <end position="583"/>
    </location>
</feature>
<protein>
    <recommendedName>
        <fullName evidence="1">Mannosylglycerate hydrolase MGH1-like glycoside hydrolase domain-containing protein</fullName>
    </recommendedName>
</protein>
<dbReference type="Pfam" id="PF22422">
    <property type="entry name" value="MGH1-like_GH"/>
    <property type="match status" value="1"/>
</dbReference>
<reference evidence="3" key="2">
    <citation type="journal article" date="2024" name="Nature">
        <title>Anoxygenic phototroph of the Chloroflexota uses a type I reaction centre.</title>
        <authorList>
            <person name="Tsuji J.M."/>
            <person name="Shaw N.A."/>
            <person name="Nagashima S."/>
            <person name="Venkiteswaran J.J."/>
            <person name="Schiff S.L."/>
            <person name="Watanabe T."/>
            <person name="Fukui M."/>
            <person name="Hanada S."/>
            <person name="Tank M."/>
            <person name="Neufeld J.D."/>
        </authorList>
    </citation>
    <scope>NUCLEOTIDE SEQUENCE</scope>
    <source>
        <strain evidence="3">L227-S17</strain>
    </source>
</reference>
<evidence type="ECO:0000313" key="4">
    <source>
        <dbReference type="Proteomes" id="UP000521676"/>
    </source>
</evidence>
<dbReference type="InterPro" id="IPR012341">
    <property type="entry name" value="6hp_glycosidase-like_sf"/>
</dbReference>
<evidence type="ECO:0000313" key="3">
    <source>
        <dbReference type="EMBL" id="WJW66971.1"/>
    </source>
</evidence>
<evidence type="ECO:0000259" key="1">
    <source>
        <dbReference type="Pfam" id="PF22422"/>
    </source>
</evidence>
<name>A0A8T7M0V5_9CHLR</name>
<dbReference type="InterPro" id="IPR008928">
    <property type="entry name" value="6-hairpin_glycosidase_sf"/>
</dbReference>
<dbReference type="EMBL" id="CP128399">
    <property type="protein sequence ID" value="WJW66971.1"/>
    <property type="molecule type" value="Genomic_DNA"/>
</dbReference>